<feature type="transmembrane region" description="Helical" evidence="1">
    <location>
        <begin position="128"/>
        <end position="149"/>
    </location>
</feature>
<feature type="transmembrane region" description="Helical" evidence="1">
    <location>
        <begin position="243"/>
        <end position="264"/>
    </location>
</feature>
<reference evidence="2 3" key="1">
    <citation type="submission" date="2021-04" db="EMBL/GenBank/DDBJ databases">
        <title>Ruania sp. nov., isolated from sandy soil of mangrove forest.</title>
        <authorList>
            <person name="Ge X."/>
            <person name="Huang R."/>
            <person name="Liu W."/>
        </authorList>
    </citation>
    <scope>NUCLEOTIDE SEQUENCE [LARGE SCALE GENOMIC DNA]</scope>
    <source>
        <strain evidence="2 3">N2-46</strain>
    </source>
</reference>
<sequence length="424" mass="42570">MSTTTRPPTIPPRVIEHEAYGSGGGRPTFRLPEHSVRGLLAGAEAVLFGWLVLVIPAVAAYVATAAAPALGEAGWLEAARVGTAAWLLGHGASLSLGGLQITLVPIGVTALSVFLMSAAVRRAQLAGWASLLIASATYVAVTGLLVAFAGVDGGARALAGALAVAVAGSLLGQRGRYPRLPGAVTRLAESVPDWFVLGLRAGVRILVALAIVSLAAVVAAVVVSFDQILDLHEGLHTDGVSTVIAVFAQLLLVPTLMMWALAFVAGPGFSVGDGTAFTPTGIDAGPLPVVPALGALPEPGSLLGELGIVVVLGVLAGAAAGWWLHRASAKEDLLRSVAAVVVAVALTAAVVAVAVGAGSGGIGPGRMAVVGADAGAVAFAVGWQVLLGASVVVILGHPTTARAFRALRGVVRSWWGEVRPDERS</sequence>
<comment type="caution">
    <text evidence="2">The sequence shown here is derived from an EMBL/GenBank/DDBJ whole genome shotgun (WGS) entry which is preliminary data.</text>
</comment>
<organism evidence="2 3">
    <name type="scientific">Occultella gossypii</name>
    <dbReference type="NCBI Taxonomy" id="2800820"/>
    <lineage>
        <taxon>Bacteria</taxon>
        <taxon>Bacillati</taxon>
        <taxon>Actinomycetota</taxon>
        <taxon>Actinomycetes</taxon>
        <taxon>Micrococcales</taxon>
        <taxon>Ruaniaceae</taxon>
        <taxon>Occultella</taxon>
    </lineage>
</organism>
<feature type="transmembrane region" description="Helical" evidence="1">
    <location>
        <begin position="374"/>
        <end position="395"/>
    </location>
</feature>
<dbReference type="InterPro" id="IPR045931">
    <property type="entry name" value="DUF6350"/>
</dbReference>
<feature type="transmembrane region" description="Helical" evidence="1">
    <location>
        <begin position="83"/>
        <end position="116"/>
    </location>
</feature>
<dbReference type="RefSeq" id="WP_223407760.1">
    <property type="nucleotide sequence ID" value="NZ_JAGSHT010000015.1"/>
</dbReference>
<protein>
    <recommendedName>
        <fullName evidence="4">Integral membrane protein</fullName>
    </recommendedName>
</protein>
<keyword evidence="3" id="KW-1185">Reference proteome</keyword>
<gene>
    <name evidence="2" type="ORF">KCQ71_16200</name>
</gene>
<evidence type="ECO:0000256" key="1">
    <source>
        <dbReference type="SAM" id="Phobius"/>
    </source>
</evidence>
<accession>A0ABS7SBH7</accession>
<feature type="transmembrane region" description="Helical" evidence="1">
    <location>
        <begin position="205"/>
        <end position="223"/>
    </location>
</feature>
<dbReference type="EMBL" id="JAGSHT010000015">
    <property type="protein sequence ID" value="MBZ2197704.1"/>
    <property type="molecule type" value="Genomic_DNA"/>
</dbReference>
<evidence type="ECO:0000313" key="2">
    <source>
        <dbReference type="EMBL" id="MBZ2197704.1"/>
    </source>
</evidence>
<proteinExistence type="predicted"/>
<feature type="transmembrane region" description="Helical" evidence="1">
    <location>
        <begin position="39"/>
        <end position="63"/>
    </location>
</feature>
<feature type="transmembrane region" description="Helical" evidence="1">
    <location>
        <begin position="336"/>
        <end position="362"/>
    </location>
</feature>
<keyword evidence="1" id="KW-1133">Transmembrane helix</keyword>
<keyword evidence="1" id="KW-0812">Transmembrane</keyword>
<dbReference type="Proteomes" id="UP000826651">
    <property type="component" value="Unassembled WGS sequence"/>
</dbReference>
<evidence type="ECO:0008006" key="4">
    <source>
        <dbReference type="Google" id="ProtNLM"/>
    </source>
</evidence>
<name>A0ABS7SBH7_9MICO</name>
<dbReference type="Pfam" id="PF19877">
    <property type="entry name" value="DUF6350"/>
    <property type="match status" value="1"/>
</dbReference>
<feature type="transmembrane region" description="Helical" evidence="1">
    <location>
        <begin position="302"/>
        <end position="324"/>
    </location>
</feature>
<keyword evidence="1" id="KW-0472">Membrane</keyword>
<evidence type="ECO:0000313" key="3">
    <source>
        <dbReference type="Proteomes" id="UP000826651"/>
    </source>
</evidence>